<evidence type="ECO:0000256" key="3">
    <source>
        <dbReference type="ARBA" id="ARBA00023034"/>
    </source>
</evidence>
<evidence type="ECO:0000259" key="6">
    <source>
        <dbReference type="Pfam" id="PF20649"/>
    </source>
</evidence>
<dbReference type="EMBL" id="CAJPDS010000015">
    <property type="protein sequence ID" value="CAF9915246.1"/>
    <property type="molecule type" value="Genomic_DNA"/>
</dbReference>
<dbReference type="InterPro" id="IPR048485">
    <property type="entry name" value="COG5_helical"/>
</dbReference>
<sequence>MADVDNEPSYIDYETFLDPSFSPASFANSLVLATNNPSDTPVDLSTPLSRVLFDIQEIDTHLHTLTTKNAIPLLTHTKEQTEAGELIVKDVKAQVASLTDGYQRLEKEVIERYEAANEVRQTVERLWETVRIGRGVSRCLLLCRQLEAQMSEISSGGGRQKENHNAMPSAAHTIHSIRQLLDAEDLLSINLLASLQTTLITPSDTALRARAQQTIREFSMSSLAPGATASTYAQSEDTKARTVSACLTLQTLSPQLLLTALQAYLRNQLTSSLASLARALASLNTLDRTLLEISARCQNIVALEALLAGISPPIPPSSSTTTTVSTLPVTTTLLASLLSALDTASLPSYFWRSLAEGLAPRVQELVSGGGAPARTLRAQRERVREGVRACVLRGSQGVQGLGNARGEWEREAAVMVGSVVGVLGR</sequence>
<feature type="domain" description="Conserved oligomeric Golgi complex subunit 5 helical" evidence="6">
    <location>
        <begin position="198"/>
        <end position="383"/>
    </location>
</feature>
<proteinExistence type="predicted"/>
<dbReference type="InterPro" id="IPR049176">
    <property type="entry name" value="COG5_N"/>
</dbReference>
<reference evidence="7" key="1">
    <citation type="submission" date="2021-03" db="EMBL/GenBank/DDBJ databases">
        <authorList>
            <person name="Tagirdzhanova G."/>
        </authorList>
    </citation>
    <scope>NUCLEOTIDE SEQUENCE</scope>
</reference>
<evidence type="ECO:0000256" key="1">
    <source>
        <dbReference type="ARBA" id="ARBA00004395"/>
    </source>
</evidence>
<evidence type="ECO:0000313" key="8">
    <source>
        <dbReference type="Proteomes" id="UP000664521"/>
    </source>
</evidence>
<feature type="domain" description="Conserved oligomeric Golgi complex subunit 5 N-terminal" evidence="5">
    <location>
        <begin position="14"/>
        <end position="146"/>
    </location>
</feature>
<keyword evidence="4" id="KW-0472">Membrane</keyword>
<comment type="subcellular location">
    <subcellularLocation>
        <location evidence="1">Golgi apparatus membrane</location>
        <topology evidence="1">Peripheral membrane protein</topology>
    </subcellularLocation>
</comment>
<evidence type="ECO:0000259" key="5">
    <source>
        <dbReference type="Pfam" id="PF10392"/>
    </source>
</evidence>
<protein>
    <recommendedName>
        <fullName evidence="2">Conserved oligomeric Golgi complex subunit 5</fullName>
    </recommendedName>
</protein>
<dbReference type="PANTHER" id="PTHR13228">
    <property type="entry name" value="CONSERVED OLIGOMERIC GOLGI COMPLEX COMPONENT 5"/>
    <property type="match status" value="1"/>
</dbReference>
<evidence type="ECO:0000313" key="7">
    <source>
        <dbReference type="EMBL" id="CAF9915246.1"/>
    </source>
</evidence>
<comment type="caution">
    <text evidence="7">The sequence shown here is derived from an EMBL/GenBank/DDBJ whole genome shotgun (WGS) entry which is preliminary data.</text>
</comment>
<dbReference type="GO" id="GO:0006891">
    <property type="term" value="P:intra-Golgi vesicle-mediated transport"/>
    <property type="evidence" value="ECO:0007669"/>
    <property type="project" value="InterPro"/>
</dbReference>
<dbReference type="Proteomes" id="UP000664521">
    <property type="component" value="Unassembled WGS sequence"/>
</dbReference>
<dbReference type="InterPro" id="IPR019465">
    <property type="entry name" value="Cog5"/>
</dbReference>
<dbReference type="PANTHER" id="PTHR13228:SF3">
    <property type="entry name" value="CONSERVED OLIGOMERIC GOLGI COMPLEX SUBUNIT 5"/>
    <property type="match status" value="1"/>
</dbReference>
<name>A0A8H3F6L8_9LECA</name>
<evidence type="ECO:0000256" key="2">
    <source>
        <dbReference type="ARBA" id="ARBA00020974"/>
    </source>
</evidence>
<keyword evidence="8" id="KW-1185">Reference proteome</keyword>
<dbReference type="AlphaFoldDB" id="A0A8H3F6L8"/>
<evidence type="ECO:0000256" key="4">
    <source>
        <dbReference type="ARBA" id="ARBA00023136"/>
    </source>
</evidence>
<organism evidence="7 8">
    <name type="scientific">Heterodermia speciosa</name>
    <dbReference type="NCBI Taxonomy" id="116794"/>
    <lineage>
        <taxon>Eukaryota</taxon>
        <taxon>Fungi</taxon>
        <taxon>Dikarya</taxon>
        <taxon>Ascomycota</taxon>
        <taxon>Pezizomycotina</taxon>
        <taxon>Lecanoromycetes</taxon>
        <taxon>OSLEUM clade</taxon>
        <taxon>Lecanoromycetidae</taxon>
        <taxon>Caliciales</taxon>
        <taxon>Physciaceae</taxon>
        <taxon>Heterodermia</taxon>
    </lineage>
</organism>
<accession>A0A8H3F6L8</accession>
<dbReference type="OrthoDB" id="18786at2759"/>
<keyword evidence="3" id="KW-0333">Golgi apparatus</keyword>
<dbReference type="Pfam" id="PF10392">
    <property type="entry name" value="COG5_N"/>
    <property type="match status" value="1"/>
</dbReference>
<dbReference type="Pfam" id="PF20649">
    <property type="entry name" value="COG5_C"/>
    <property type="match status" value="1"/>
</dbReference>
<dbReference type="GO" id="GO:0000139">
    <property type="term" value="C:Golgi membrane"/>
    <property type="evidence" value="ECO:0007669"/>
    <property type="project" value="UniProtKB-SubCell"/>
</dbReference>
<dbReference type="GO" id="GO:0017119">
    <property type="term" value="C:Golgi transport complex"/>
    <property type="evidence" value="ECO:0007669"/>
    <property type="project" value="InterPro"/>
</dbReference>
<gene>
    <name evidence="7" type="ORF">HETSPECPRED_002340</name>
</gene>